<feature type="region of interest" description="Disordered" evidence="9">
    <location>
        <begin position="157"/>
        <end position="187"/>
    </location>
</feature>
<keyword evidence="14" id="KW-1185">Reference proteome</keyword>
<feature type="compositionally biased region" description="Low complexity" evidence="9">
    <location>
        <begin position="355"/>
        <end position="366"/>
    </location>
</feature>
<reference evidence="13" key="1">
    <citation type="journal article" date="2023" name="Science">
        <title>Genome structures resolve the early diversification of teleost fishes.</title>
        <authorList>
            <person name="Parey E."/>
            <person name="Louis A."/>
            <person name="Montfort J."/>
            <person name="Bouchez O."/>
            <person name="Roques C."/>
            <person name="Iampietro C."/>
            <person name="Lluch J."/>
            <person name="Castinel A."/>
            <person name="Donnadieu C."/>
            <person name="Desvignes T."/>
            <person name="Floi Bucao C."/>
            <person name="Jouanno E."/>
            <person name="Wen M."/>
            <person name="Mejri S."/>
            <person name="Dirks R."/>
            <person name="Jansen H."/>
            <person name="Henkel C."/>
            <person name="Chen W.J."/>
            <person name="Zahm M."/>
            <person name="Cabau C."/>
            <person name="Klopp C."/>
            <person name="Thompson A.W."/>
            <person name="Robinson-Rechavi M."/>
            <person name="Braasch I."/>
            <person name="Lecointre G."/>
            <person name="Bobe J."/>
            <person name="Postlethwait J.H."/>
            <person name="Berthelot C."/>
            <person name="Roest Crollius H."/>
            <person name="Guiguen Y."/>
        </authorList>
    </citation>
    <scope>NUCLEOTIDE SEQUENCE</scope>
    <source>
        <strain evidence="13">WJC10195</strain>
    </source>
</reference>
<dbReference type="PANTHER" id="PTHR22738:SF9">
    <property type="entry name" value="RAS ASSOCIATION DOMAIN-CONTAINING PROTEIN 5"/>
    <property type="match status" value="1"/>
</dbReference>
<dbReference type="Gene3D" id="3.10.20.90">
    <property type="entry name" value="Phosphatidylinositol 3-kinase Catalytic Subunit, Chain A, domain 1"/>
    <property type="match status" value="1"/>
</dbReference>
<dbReference type="Gene3D" id="1.20.5.110">
    <property type="match status" value="1"/>
</dbReference>
<dbReference type="SUPFAM" id="SSF54236">
    <property type="entry name" value="Ubiquitin-like"/>
    <property type="match status" value="1"/>
</dbReference>
<feature type="region of interest" description="Disordered" evidence="9">
    <location>
        <begin position="349"/>
        <end position="388"/>
    </location>
</feature>
<keyword evidence="4" id="KW-0493">Microtubule</keyword>
<keyword evidence="8" id="KW-0206">Cytoskeleton</keyword>
<keyword evidence="2" id="KW-0963">Cytoplasm</keyword>
<evidence type="ECO:0008006" key="15">
    <source>
        <dbReference type="Google" id="ProtNLM"/>
    </source>
</evidence>
<dbReference type="InterPro" id="IPR033614">
    <property type="entry name" value="RASSF1-6"/>
</dbReference>
<evidence type="ECO:0000256" key="5">
    <source>
        <dbReference type="ARBA" id="ARBA00022723"/>
    </source>
</evidence>
<dbReference type="CDD" id="cd21892">
    <property type="entry name" value="SARAH_RASSF5"/>
    <property type="match status" value="1"/>
</dbReference>
<dbReference type="AlphaFoldDB" id="A0A9Q1FK91"/>
<dbReference type="PROSITE" id="PS50200">
    <property type="entry name" value="RA"/>
    <property type="match status" value="1"/>
</dbReference>
<evidence type="ECO:0000256" key="2">
    <source>
        <dbReference type="ARBA" id="ARBA00022490"/>
    </source>
</evidence>
<accession>A0A9Q1FK91</accession>
<dbReference type="CDD" id="cd20886">
    <property type="entry name" value="C1_RASSF5"/>
    <property type="match status" value="1"/>
</dbReference>
<feature type="compositionally biased region" description="Basic and acidic residues" evidence="9">
    <location>
        <begin position="371"/>
        <end position="388"/>
    </location>
</feature>
<dbReference type="SMART" id="SM00109">
    <property type="entry name" value="C1"/>
    <property type="match status" value="1"/>
</dbReference>
<evidence type="ECO:0000256" key="4">
    <source>
        <dbReference type="ARBA" id="ARBA00022701"/>
    </source>
</evidence>
<keyword evidence="3" id="KW-0597">Phosphoprotein</keyword>
<dbReference type="FunFam" id="3.10.20.90:FF:000048">
    <property type="entry name" value="Ras association domain family member 1"/>
    <property type="match status" value="1"/>
</dbReference>
<dbReference type="SMART" id="SM00314">
    <property type="entry name" value="RA"/>
    <property type="match status" value="1"/>
</dbReference>
<dbReference type="Gene3D" id="3.30.60.20">
    <property type="match status" value="1"/>
</dbReference>
<evidence type="ECO:0000259" key="11">
    <source>
        <dbReference type="PROSITE" id="PS50200"/>
    </source>
</evidence>
<keyword evidence="6" id="KW-0863">Zinc-finger</keyword>
<dbReference type="InterPro" id="IPR000159">
    <property type="entry name" value="RA_dom"/>
</dbReference>
<evidence type="ECO:0000256" key="1">
    <source>
        <dbReference type="ARBA" id="ARBA00004245"/>
    </source>
</evidence>
<keyword evidence="7" id="KW-0862">Zinc</keyword>
<dbReference type="GO" id="GO:0005634">
    <property type="term" value="C:nucleus"/>
    <property type="evidence" value="ECO:0007669"/>
    <property type="project" value="TreeGrafter"/>
</dbReference>
<dbReference type="GO" id="GO:0008270">
    <property type="term" value="F:zinc ion binding"/>
    <property type="evidence" value="ECO:0007669"/>
    <property type="project" value="UniProtKB-KW"/>
</dbReference>
<dbReference type="GO" id="GO:0005874">
    <property type="term" value="C:microtubule"/>
    <property type="evidence" value="ECO:0007669"/>
    <property type="project" value="UniProtKB-KW"/>
</dbReference>
<name>A0A9Q1FK91_SYNKA</name>
<dbReference type="InterPro" id="IPR002219">
    <property type="entry name" value="PKC_DAG/PE"/>
</dbReference>
<protein>
    <recommendedName>
        <fullName evidence="15">Ras association domain-containing protein 5</fullName>
    </recommendedName>
</protein>
<dbReference type="Pfam" id="PF16517">
    <property type="entry name" value="Nore1-SARAH"/>
    <property type="match status" value="1"/>
</dbReference>
<dbReference type="GO" id="GO:0007165">
    <property type="term" value="P:signal transduction"/>
    <property type="evidence" value="ECO:0007669"/>
    <property type="project" value="InterPro"/>
</dbReference>
<dbReference type="Pfam" id="PF00130">
    <property type="entry name" value="C1_1"/>
    <property type="match status" value="1"/>
</dbReference>
<feature type="domain" description="Phorbol-ester/DAG-type" evidence="10">
    <location>
        <begin position="299"/>
        <end position="345"/>
    </location>
</feature>
<dbReference type="PROSITE" id="PS00479">
    <property type="entry name" value="ZF_DAG_PE_1"/>
    <property type="match status" value="1"/>
</dbReference>
<dbReference type="PROSITE" id="PS50081">
    <property type="entry name" value="ZF_DAG_PE_2"/>
    <property type="match status" value="1"/>
</dbReference>
<dbReference type="PROSITE" id="PS50951">
    <property type="entry name" value="SARAH"/>
    <property type="match status" value="1"/>
</dbReference>
<evidence type="ECO:0000256" key="3">
    <source>
        <dbReference type="ARBA" id="ARBA00022553"/>
    </source>
</evidence>
<dbReference type="OrthoDB" id="74314at2759"/>
<comment type="caution">
    <text evidence="13">The sequence shown here is derived from an EMBL/GenBank/DDBJ whole genome shotgun (WGS) entry which is preliminary data.</text>
</comment>
<evidence type="ECO:0000256" key="7">
    <source>
        <dbReference type="ARBA" id="ARBA00022833"/>
    </source>
</evidence>
<evidence type="ECO:0000313" key="14">
    <source>
        <dbReference type="Proteomes" id="UP001152622"/>
    </source>
</evidence>
<comment type="subcellular location">
    <subcellularLocation>
        <location evidence="1">Cytoplasm</location>
        <location evidence="1">Cytoskeleton</location>
    </subcellularLocation>
</comment>
<evidence type="ECO:0000256" key="8">
    <source>
        <dbReference type="ARBA" id="ARBA00023212"/>
    </source>
</evidence>
<evidence type="ECO:0000256" key="9">
    <source>
        <dbReference type="SAM" id="MobiDB-lite"/>
    </source>
</evidence>
<feature type="non-terminal residue" evidence="13">
    <location>
        <position position="1"/>
    </location>
</feature>
<organism evidence="13 14">
    <name type="scientific">Synaphobranchus kaupii</name>
    <name type="common">Kaup's arrowtooth eel</name>
    <dbReference type="NCBI Taxonomy" id="118154"/>
    <lineage>
        <taxon>Eukaryota</taxon>
        <taxon>Metazoa</taxon>
        <taxon>Chordata</taxon>
        <taxon>Craniata</taxon>
        <taxon>Vertebrata</taxon>
        <taxon>Euteleostomi</taxon>
        <taxon>Actinopterygii</taxon>
        <taxon>Neopterygii</taxon>
        <taxon>Teleostei</taxon>
        <taxon>Anguilliformes</taxon>
        <taxon>Synaphobranchidae</taxon>
        <taxon>Synaphobranchus</taxon>
    </lineage>
</organism>
<evidence type="ECO:0000259" key="12">
    <source>
        <dbReference type="PROSITE" id="PS50951"/>
    </source>
</evidence>
<evidence type="ECO:0000259" key="10">
    <source>
        <dbReference type="PROSITE" id="PS50081"/>
    </source>
</evidence>
<sequence length="589" mass="65683">KGFPYAGASLRAVRLPLQFNLHLLHCSVLARRRAMASLTLGQHADQQIFLQKLTPNEKNKILRKSSSEIKSTRSAVTTQSRVGNAGAAVTGPLASLNHYHLPGHRGATEKAVDMSYTVDHVQEPRNSHGVAVDGNCYTGSCSKCVDLRALLTVAEDAKPASQNKTRKDGENGNPKKLKRSIDRSDGDTSCAQVCSLVEDHRENTVKDTKASKSNGSANGHAHFHRTGGKRSSQITVHQNLDFRSLSEENGGWHLSNRMPVLTQGKSGVVKMMRNDPPRREAWSIFTQEDPRVKPEKGEGHLFTPGSVAQDWCDACNRQVSDQALKCKNCSYTCHLECERLVQLDCNQSDKQSVDTSSPRRSSNPTPQNKNVTKDETEKPKSLSEQEVRIKIEEYNSNVSENGMKLSPDGTYTGFIKVHLKLRRPVTVPVEVRSSGGGAGAGSEGSDRRTSFYLPTDAVKQLHVSSNTTVSEVIQGLLKKFMVLDNPRKFALYRQTHRHSQDLFQKLPVSEHPLHLRLVTGPDPEHLTFVLKENETGEVEWHAFSVPELQNFLAILEKEEQERMKQVKERYFTYRERLLQALQEAQGKPG</sequence>
<dbReference type="InterPro" id="IPR029071">
    <property type="entry name" value="Ubiquitin-like_domsf"/>
</dbReference>
<dbReference type="EMBL" id="JAINUF010000005">
    <property type="protein sequence ID" value="KAJ8360518.1"/>
    <property type="molecule type" value="Genomic_DNA"/>
</dbReference>
<feature type="region of interest" description="Disordered" evidence="9">
    <location>
        <begin position="202"/>
        <end position="232"/>
    </location>
</feature>
<evidence type="ECO:0000256" key="6">
    <source>
        <dbReference type="ARBA" id="ARBA00022771"/>
    </source>
</evidence>
<gene>
    <name evidence="13" type="ORF">SKAU_G00170430</name>
</gene>
<dbReference type="InterPro" id="IPR011524">
    <property type="entry name" value="SARAH_dom"/>
</dbReference>
<keyword evidence="5" id="KW-0479">Metal-binding</keyword>
<feature type="domain" description="SARAH" evidence="12">
    <location>
        <begin position="537"/>
        <end position="584"/>
    </location>
</feature>
<dbReference type="SUPFAM" id="SSF57889">
    <property type="entry name" value="Cysteine-rich domain"/>
    <property type="match status" value="1"/>
</dbReference>
<evidence type="ECO:0000313" key="13">
    <source>
        <dbReference type="EMBL" id="KAJ8360518.1"/>
    </source>
</evidence>
<dbReference type="PANTHER" id="PTHR22738">
    <property type="entry name" value="RASSF"/>
    <property type="match status" value="1"/>
</dbReference>
<feature type="domain" description="Ras-associating" evidence="11">
    <location>
        <begin position="449"/>
        <end position="535"/>
    </location>
</feature>
<dbReference type="InterPro" id="IPR046349">
    <property type="entry name" value="C1-like_sf"/>
</dbReference>
<proteinExistence type="predicted"/>
<dbReference type="Proteomes" id="UP001152622">
    <property type="component" value="Chromosome 5"/>
</dbReference>
<dbReference type="Pfam" id="PF00788">
    <property type="entry name" value="RA"/>
    <property type="match status" value="1"/>
</dbReference>